<dbReference type="CDD" id="cd06583">
    <property type="entry name" value="PGRP"/>
    <property type="match status" value="1"/>
</dbReference>
<proteinExistence type="predicted"/>
<dbReference type="InterPro" id="IPR051206">
    <property type="entry name" value="NAMLAA_amidase_2"/>
</dbReference>
<dbReference type="InterPro" id="IPR036505">
    <property type="entry name" value="Amidase/PGRP_sf"/>
</dbReference>
<feature type="domain" description="N-acetylmuramoyl-L-alanine amidase" evidence="6">
    <location>
        <begin position="66"/>
        <end position="214"/>
    </location>
</feature>
<dbReference type="RefSeq" id="WP_149170415.1">
    <property type="nucleotide sequence ID" value="NZ_VTOY01000001.1"/>
</dbReference>
<accession>A0A5D6WBG6</accession>
<dbReference type="SMART" id="SM00644">
    <property type="entry name" value="Ami_2"/>
    <property type="match status" value="1"/>
</dbReference>
<evidence type="ECO:0000313" key="7">
    <source>
        <dbReference type="EMBL" id="TYZ24792.1"/>
    </source>
</evidence>
<evidence type="ECO:0000256" key="1">
    <source>
        <dbReference type="ARBA" id="ARBA00001561"/>
    </source>
</evidence>
<dbReference type="GO" id="GO:0071555">
    <property type="term" value="P:cell wall organization"/>
    <property type="evidence" value="ECO:0007669"/>
    <property type="project" value="UniProtKB-KW"/>
</dbReference>
<evidence type="ECO:0000256" key="2">
    <source>
        <dbReference type="ARBA" id="ARBA00011901"/>
    </source>
</evidence>
<evidence type="ECO:0000256" key="5">
    <source>
        <dbReference type="SAM" id="SignalP"/>
    </source>
</evidence>
<keyword evidence="4" id="KW-0961">Cell wall biogenesis/degradation</keyword>
<dbReference type="PANTHER" id="PTHR30417:SF1">
    <property type="entry name" value="N-ACETYLMURAMOYL-L-ALANINE AMIDASE AMID"/>
    <property type="match status" value="1"/>
</dbReference>
<protein>
    <recommendedName>
        <fullName evidence="2">N-acetylmuramoyl-L-alanine amidase</fullName>
        <ecNumber evidence="2">3.5.1.28</ecNumber>
    </recommendedName>
</protein>
<evidence type="ECO:0000259" key="6">
    <source>
        <dbReference type="SMART" id="SM00644"/>
    </source>
</evidence>
<keyword evidence="5" id="KW-0732">Signal</keyword>
<dbReference type="GO" id="GO:0008745">
    <property type="term" value="F:N-acetylmuramoyl-L-alanine amidase activity"/>
    <property type="evidence" value="ECO:0007669"/>
    <property type="project" value="UniProtKB-EC"/>
</dbReference>
<dbReference type="SUPFAM" id="SSF55846">
    <property type="entry name" value="N-acetylmuramoyl-L-alanine amidase-like"/>
    <property type="match status" value="1"/>
</dbReference>
<keyword evidence="3" id="KW-0378">Hydrolase</keyword>
<dbReference type="OrthoDB" id="9794842at2"/>
<dbReference type="InterPro" id="IPR002502">
    <property type="entry name" value="Amidase_domain"/>
</dbReference>
<dbReference type="GO" id="GO:0009254">
    <property type="term" value="P:peptidoglycan turnover"/>
    <property type="evidence" value="ECO:0007669"/>
    <property type="project" value="TreeGrafter"/>
</dbReference>
<dbReference type="Proteomes" id="UP000323646">
    <property type="component" value="Unassembled WGS sequence"/>
</dbReference>
<evidence type="ECO:0000256" key="4">
    <source>
        <dbReference type="ARBA" id="ARBA00023316"/>
    </source>
</evidence>
<organism evidence="7 8">
    <name type="scientific">Selenomonas ruminis</name>
    <dbReference type="NCBI Taxonomy" id="2593411"/>
    <lineage>
        <taxon>Bacteria</taxon>
        <taxon>Bacillati</taxon>
        <taxon>Bacillota</taxon>
        <taxon>Negativicutes</taxon>
        <taxon>Selenomonadales</taxon>
        <taxon>Selenomonadaceae</taxon>
        <taxon>Selenomonas</taxon>
    </lineage>
</organism>
<dbReference type="Gene3D" id="3.40.80.10">
    <property type="entry name" value="Peptidoglycan recognition protein-like"/>
    <property type="match status" value="1"/>
</dbReference>
<feature type="chain" id="PRO_5022681094" description="N-acetylmuramoyl-L-alanine amidase" evidence="5">
    <location>
        <begin position="25"/>
        <end position="235"/>
    </location>
</feature>
<dbReference type="GO" id="GO:0009253">
    <property type="term" value="P:peptidoglycan catabolic process"/>
    <property type="evidence" value="ECO:0007669"/>
    <property type="project" value="InterPro"/>
</dbReference>
<dbReference type="PROSITE" id="PS51257">
    <property type="entry name" value="PROKAR_LIPOPROTEIN"/>
    <property type="match status" value="1"/>
</dbReference>
<comment type="caution">
    <text evidence="7">The sequence shown here is derived from an EMBL/GenBank/DDBJ whole genome shotgun (WGS) entry which is preliminary data.</text>
</comment>
<comment type="catalytic activity">
    <reaction evidence="1">
        <text>Hydrolyzes the link between N-acetylmuramoyl residues and L-amino acid residues in certain cell-wall glycopeptides.</text>
        <dbReference type="EC" id="3.5.1.28"/>
    </reaction>
</comment>
<keyword evidence="8" id="KW-1185">Reference proteome</keyword>
<reference evidence="7 8" key="1">
    <citation type="submission" date="2019-08" db="EMBL/GenBank/DDBJ databases">
        <title>Selenomonas sp. mPRGC5 and Selenomonas sp. mPRGC8 isolated from ruminal fluid of dairy goat (Capra hircus).</title>
        <authorList>
            <person name="Poothong S."/>
            <person name="Nuengjamnong C."/>
            <person name="Tanasupawat S."/>
        </authorList>
    </citation>
    <scope>NUCLEOTIDE SEQUENCE [LARGE SCALE GENOMIC DNA]</scope>
    <source>
        <strain evidence="8">mPRGC5</strain>
    </source>
</reference>
<feature type="signal peptide" evidence="5">
    <location>
        <begin position="1"/>
        <end position="24"/>
    </location>
</feature>
<dbReference type="EC" id="3.5.1.28" evidence="2"/>
<dbReference type="PANTHER" id="PTHR30417">
    <property type="entry name" value="N-ACETYLMURAMOYL-L-ALANINE AMIDASE AMID"/>
    <property type="match status" value="1"/>
</dbReference>
<dbReference type="Pfam" id="PF01510">
    <property type="entry name" value="Amidase_2"/>
    <property type="match status" value="1"/>
</dbReference>
<dbReference type="AlphaFoldDB" id="A0A5D6WBG6"/>
<evidence type="ECO:0000256" key="3">
    <source>
        <dbReference type="ARBA" id="ARBA00022801"/>
    </source>
</evidence>
<sequence>MRDTRLAVCILSLSLLFTGCNGQASDAAASADNAATAEQQPVIEEPAIVDTPIQQNEYRTQLQREYALRHYGKAITEIVPQAVVVHWTGASTVESTYNWFYKPNYSDGTLNVASQFLVGRDGTIYRLAPETSLCRHAIGYNWCAIGIENVGGSNDAENLTEAQLAANIKLIRYLHQKYPTIGYVFGHYQQVAARASGLYHENVAGYHSVKADPGPWFMRGLRENLSNEGLVFYPE</sequence>
<gene>
    <name evidence="7" type="ORF">FZ040_01765</name>
</gene>
<dbReference type="EMBL" id="VTOY01000001">
    <property type="protein sequence ID" value="TYZ24792.1"/>
    <property type="molecule type" value="Genomic_DNA"/>
</dbReference>
<name>A0A5D6WBG6_9FIRM</name>
<evidence type="ECO:0000313" key="8">
    <source>
        <dbReference type="Proteomes" id="UP000323646"/>
    </source>
</evidence>